<dbReference type="EMBL" id="WSRQ01000014">
    <property type="protein sequence ID" value="MVX64124.1"/>
    <property type="molecule type" value="Genomic_DNA"/>
</dbReference>
<reference evidence="1" key="1">
    <citation type="submission" date="2019-12" db="EMBL/GenBank/DDBJ databases">
        <title>Microbes associate with the intestines of laboratory mice.</title>
        <authorList>
            <person name="Navarre W."/>
            <person name="Wong E."/>
        </authorList>
    </citation>
    <scope>NUCLEOTIDE SEQUENCE</scope>
    <source>
        <strain evidence="1">NM79_F5</strain>
    </source>
</reference>
<dbReference type="Proteomes" id="UP000656077">
    <property type="component" value="Unassembled WGS sequence"/>
</dbReference>
<protein>
    <submittedName>
        <fullName evidence="1">Uncharacterized protein</fullName>
    </submittedName>
</protein>
<proteinExistence type="predicted"/>
<comment type="caution">
    <text evidence="1">The sequence shown here is derived from an EMBL/GenBank/DDBJ whole genome shotgun (WGS) entry which is preliminary data.</text>
</comment>
<dbReference type="RefSeq" id="WP_160359142.1">
    <property type="nucleotide sequence ID" value="NZ_JBLZIA010000003.1"/>
</dbReference>
<dbReference type="AlphaFoldDB" id="A0A964RLR1"/>
<gene>
    <name evidence="1" type="ORF">GKZ28_10525</name>
</gene>
<evidence type="ECO:0000313" key="2">
    <source>
        <dbReference type="Proteomes" id="UP000656077"/>
    </source>
</evidence>
<name>A0A964RLR1_9CLOT</name>
<sequence length="58" mass="6521">MTSTTGTTYTEEIPIATFFNATMRKRVPSLSGIENKSNSPFGYLSIDKHIYKFVKTLS</sequence>
<evidence type="ECO:0000313" key="1">
    <source>
        <dbReference type="EMBL" id="MVX64124.1"/>
    </source>
</evidence>
<organism evidence="1 2">
    <name type="scientific">Clostridium chromiireducens</name>
    <dbReference type="NCBI Taxonomy" id="225345"/>
    <lineage>
        <taxon>Bacteria</taxon>
        <taxon>Bacillati</taxon>
        <taxon>Bacillota</taxon>
        <taxon>Clostridia</taxon>
        <taxon>Eubacteriales</taxon>
        <taxon>Clostridiaceae</taxon>
        <taxon>Clostridium</taxon>
    </lineage>
</organism>
<accession>A0A964RLR1</accession>